<evidence type="ECO:0000313" key="2">
    <source>
        <dbReference type="EMBL" id="NKY41627.1"/>
    </source>
</evidence>
<dbReference type="Proteomes" id="UP000777774">
    <property type="component" value="Unassembled WGS sequence"/>
</dbReference>
<gene>
    <name evidence="2" type="ORF">HGA02_19520</name>
</gene>
<name>A0ABX1K5X2_9CELL</name>
<feature type="region of interest" description="Disordered" evidence="1">
    <location>
        <begin position="167"/>
        <end position="204"/>
    </location>
</feature>
<reference evidence="2 3" key="1">
    <citation type="submission" date="2020-04" db="EMBL/GenBank/DDBJ databases">
        <title>MicrobeNet Type strains.</title>
        <authorList>
            <person name="Nicholson A.C."/>
        </authorList>
    </citation>
    <scope>NUCLEOTIDE SEQUENCE [LARGE SCALE GENOMIC DNA]</scope>
    <source>
        <strain evidence="2 3">ATCC BAA-787</strain>
    </source>
</reference>
<comment type="caution">
    <text evidence="2">The sequence shown here is derived from an EMBL/GenBank/DDBJ whole genome shotgun (WGS) entry which is preliminary data.</text>
</comment>
<organism evidence="2 3">
    <name type="scientific">Cellulomonas septica</name>
    <dbReference type="NCBI Taxonomy" id="285080"/>
    <lineage>
        <taxon>Bacteria</taxon>
        <taxon>Bacillati</taxon>
        <taxon>Actinomycetota</taxon>
        <taxon>Actinomycetes</taxon>
        <taxon>Micrococcales</taxon>
        <taxon>Cellulomonadaceae</taxon>
        <taxon>Cellulomonas</taxon>
    </lineage>
</organism>
<proteinExistence type="predicted"/>
<evidence type="ECO:0000256" key="1">
    <source>
        <dbReference type="SAM" id="MobiDB-lite"/>
    </source>
</evidence>
<accession>A0ABX1K5X2</accession>
<keyword evidence="3" id="KW-1185">Reference proteome</keyword>
<sequence>MGVRLILSAALDAASEPVDVVLDCAPGARVRDVARAVAQHTSGVQARVVPRGSGHLGVVEVQPWGQDAPPLWWRGRELDPDEPVETCPLRHGSVVGVGADPGDTWDEPLGTCEVRVVSGPGAGRVHRLGVGRHEIGSGASASVPVDGDVPPRAVVLEVGLDGSRTLHPEPSVLGVTRPAPARRRPLDGPIVVRRPDADAAPRTA</sequence>
<protein>
    <submittedName>
        <fullName evidence="2">Cell division-like protein</fullName>
    </submittedName>
</protein>
<evidence type="ECO:0000313" key="3">
    <source>
        <dbReference type="Proteomes" id="UP000777774"/>
    </source>
</evidence>
<feature type="compositionally biased region" description="Basic and acidic residues" evidence="1">
    <location>
        <begin position="193"/>
        <end position="204"/>
    </location>
</feature>
<dbReference type="EMBL" id="JAAXOY010000823">
    <property type="protein sequence ID" value="NKY41627.1"/>
    <property type="molecule type" value="Genomic_DNA"/>
</dbReference>
<feature type="non-terminal residue" evidence="2">
    <location>
        <position position="204"/>
    </location>
</feature>